<evidence type="ECO:0000313" key="1">
    <source>
        <dbReference type="EMBL" id="ETO70546.1"/>
    </source>
</evidence>
<accession>A0A080ZV85</accession>
<name>A0A080ZV85_PHYNI</name>
<dbReference type="AlphaFoldDB" id="A0A080ZV85"/>
<comment type="caution">
    <text evidence="1">The sequence shown here is derived from an EMBL/GenBank/DDBJ whole genome shotgun (WGS) entry which is preliminary data.</text>
</comment>
<sequence>MTVDVRGFGKGDLSTQRQLLVKNTLEWRLVYKFEMWVMRHNTEINVVLGMDFMIPVGRTTESLNISANECAGFSLQRDRPTSETCALWVRRTEKFLPTLIRNRRGEPVRVRLVNVTDRYAICDIFTKLVSWVPHGDLPRDEGYVGTTSRMYKGWQVQAYGGLRDCLNRSDSTTIIGWRLSHRQLGRPTYPTSTDILRRGGDDSRGPKCAAMKRVDGDSIQSIARGCIRNVANDGL</sequence>
<protein>
    <submittedName>
        <fullName evidence="1">Uncharacterized protein</fullName>
    </submittedName>
</protein>
<dbReference type="Proteomes" id="UP000028582">
    <property type="component" value="Unassembled WGS sequence"/>
</dbReference>
<evidence type="ECO:0000313" key="2">
    <source>
        <dbReference type="Proteomes" id="UP000028582"/>
    </source>
</evidence>
<dbReference type="EMBL" id="ANJA01002312">
    <property type="protein sequence ID" value="ETO70546.1"/>
    <property type="molecule type" value="Genomic_DNA"/>
</dbReference>
<reference evidence="1 2" key="1">
    <citation type="submission" date="2013-11" db="EMBL/GenBank/DDBJ databases">
        <title>The Genome Sequence of Phytophthora parasitica P1976.</title>
        <authorList>
            <consortium name="The Broad Institute Genomics Platform"/>
            <person name="Russ C."/>
            <person name="Tyler B."/>
            <person name="Panabieres F."/>
            <person name="Shan W."/>
            <person name="Tripathy S."/>
            <person name="Grunwald N."/>
            <person name="Machado M."/>
            <person name="Johnson C.S."/>
            <person name="Walker B."/>
            <person name="Young S."/>
            <person name="Zeng Q."/>
            <person name="Gargeya S."/>
            <person name="Fitzgerald M."/>
            <person name="Haas B."/>
            <person name="Abouelleil A."/>
            <person name="Allen A.W."/>
            <person name="Alvarado L."/>
            <person name="Arachchi H.M."/>
            <person name="Berlin A.M."/>
            <person name="Chapman S.B."/>
            <person name="Gainer-Dewar J."/>
            <person name="Goldberg J."/>
            <person name="Griggs A."/>
            <person name="Gujja S."/>
            <person name="Hansen M."/>
            <person name="Howarth C."/>
            <person name="Imamovic A."/>
            <person name="Ireland A."/>
            <person name="Larimer J."/>
            <person name="McCowan C."/>
            <person name="Murphy C."/>
            <person name="Pearson M."/>
            <person name="Poon T.W."/>
            <person name="Priest M."/>
            <person name="Roberts A."/>
            <person name="Saif S."/>
            <person name="Shea T."/>
            <person name="Sisk P."/>
            <person name="Sykes S."/>
            <person name="Wortman J."/>
            <person name="Nusbaum C."/>
            <person name="Birren B."/>
        </authorList>
    </citation>
    <scope>NUCLEOTIDE SEQUENCE [LARGE SCALE GENOMIC DNA]</scope>
    <source>
        <strain evidence="1 2">P1976</strain>
    </source>
</reference>
<gene>
    <name evidence="1" type="ORF">F444_12969</name>
</gene>
<organism evidence="1 2">
    <name type="scientific">Phytophthora nicotianae P1976</name>
    <dbReference type="NCBI Taxonomy" id="1317066"/>
    <lineage>
        <taxon>Eukaryota</taxon>
        <taxon>Sar</taxon>
        <taxon>Stramenopiles</taxon>
        <taxon>Oomycota</taxon>
        <taxon>Peronosporomycetes</taxon>
        <taxon>Peronosporales</taxon>
        <taxon>Peronosporaceae</taxon>
        <taxon>Phytophthora</taxon>
    </lineage>
</organism>
<proteinExistence type="predicted"/>